<dbReference type="GO" id="GO:0003700">
    <property type="term" value="F:DNA-binding transcription factor activity"/>
    <property type="evidence" value="ECO:0007669"/>
    <property type="project" value="TreeGrafter"/>
</dbReference>
<protein>
    <submittedName>
        <fullName evidence="6">TetR family transcriptional regulator</fullName>
    </submittedName>
</protein>
<gene>
    <name evidence="6" type="ORF">A0U89_16185</name>
</gene>
<dbReference type="AlphaFoldDB" id="A0A1D8UZ22"/>
<dbReference type="PANTHER" id="PTHR30055:SF234">
    <property type="entry name" value="HTH-TYPE TRANSCRIPTIONAL REGULATOR BETI"/>
    <property type="match status" value="1"/>
</dbReference>
<keyword evidence="7" id="KW-1185">Reference proteome</keyword>
<dbReference type="EMBL" id="CP014677">
    <property type="protein sequence ID" value="AOX18866.1"/>
    <property type="molecule type" value="Genomic_DNA"/>
</dbReference>
<geneLocation type="plasmid" evidence="7">
    <name>pkb14400_3</name>
</geneLocation>
<keyword evidence="2 4" id="KW-0238">DNA-binding</keyword>
<dbReference type="KEGG" id="kba:A0U89_16185"/>
<keyword evidence="3" id="KW-0804">Transcription</keyword>
<keyword evidence="6" id="KW-0614">Plasmid</keyword>
<reference evidence="6 7" key="1">
    <citation type="journal article" date="2016" name="Microb. Cell Fact.">
        <title>Dissection of exopolysaccharide biosynthesis in Kozakia baliensis.</title>
        <authorList>
            <person name="Brandt J.U."/>
            <person name="Jakob F."/>
            <person name="Behr J."/>
            <person name="Geissler A.J."/>
            <person name="Vogel R.F."/>
        </authorList>
    </citation>
    <scope>NUCLEOTIDE SEQUENCE [LARGE SCALE GENOMIC DNA]</scope>
    <source>
        <strain evidence="6 7">DSM 14400</strain>
        <plasmid evidence="7">Plasmid pkb14400_3</plasmid>
    </source>
</reference>
<dbReference type="InterPro" id="IPR025996">
    <property type="entry name" value="MT1864/Rv1816-like_C"/>
</dbReference>
<dbReference type="GO" id="GO:0000976">
    <property type="term" value="F:transcription cis-regulatory region binding"/>
    <property type="evidence" value="ECO:0007669"/>
    <property type="project" value="TreeGrafter"/>
</dbReference>
<dbReference type="PROSITE" id="PS50977">
    <property type="entry name" value="HTH_TETR_2"/>
    <property type="match status" value="1"/>
</dbReference>
<dbReference type="OrthoDB" id="70491at2"/>
<dbReference type="InterPro" id="IPR009057">
    <property type="entry name" value="Homeodomain-like_sf"/>
</dbReference>
<organism evidence="6 7">
    <name type="scientific">Kozakia baliensis</name>
    <dbReference type="NCBI Taxonomy" id="153496"/>
    <lineage>
        <taxon>Bacteria</taxon>
        <taxon>Pseudomonadati</taxon>
        <taxon>Pseudomonadota</taxon>
        <taxon>Alphaproteobacteria</taxon>
        <taxon>Acetobacterales</taxon>
        <taxon>Acetobacteraceae</taxon>
        <taxon>Kozakia</taxon>
    </lineage>
</organism>
<feature type="DNA-binding region" description="H-T-H motif" evidence="4">
    <location>
        <begin position="35"/>
        <end position="54"/>
    </location>
</feature>
<dbReference type="RefSeq" id="WP_070404298.1">
    <property type="nucleotide sequence ID" value="NZ_CP014677.1"/>
</dbReference>
<evidence type="ECO:0000313" key="7">
    <source>
        <dbReference type="Proteomes" id="UP000179145"/>
    </source>
</evidence>
<sequence length="192" mass="21135">MGISERKTKDRADRQQRIVAAARKIAEEEGWSAVTIRRLADQIEYSQPVLYSHFGNRGAIVAAVAVEGFEELAKILRSASQSADKRDNLHAVAEAYISFADEQSALYEAMFILPSGLRFAEADTRSELAEAFEALAAVVPQSSDKIETATETLWAALHGLVELERLGRIRPGNRAQRVELLIDAFLCRSGSS</sequence>
<dbReference type="Gene3D" id="1.10.357.10">
    <property type="entry name" value="Tetracycline Repressor, domain 2"/>
    <property type="match status" value="1"/>
</dbReference>
<dbReference type="PANTHER" id="PTHR30055">
    <property type="entry name" value="HTH-TYPE TRANSCRIPTIONAL REGULATOR RUTR"/>
    <property type="match status" value="1"/>
</dbReference>
<evidence type="ECO:0000313" key="6">
    <source>
        <dbReference type="EMBL" id="AOX18866.1"/>
    </source>
</evidence>
<evidence type="ECO:0000256" key="2">
    <source>
        <dbReference type="ARBA" id="ARBA00023125"/>
    </source>
</evidence>
<evidence type="ECO:0000259" key="5">
    <source>
        <dbReference type="PROSITE" id="PS50977"/>
    </source>
</evidence>
<feature type="domain" description="HTH tetR-type" evidence="5">
    <location>
        <begin position="12"/>
        <end position="72"/>
    </location>
</feature>
<evidence type="ECO:0000256" key="3">
    <source>
        <dbReference type="ARBA" id="ARBA00023163"/>
    </source>
</evidence>
<dbReference type="InterPro" id="IPR001647">
    <property type="entry name" value="HTH_TetR"/>
</dbReference>
<evidence type="ECO:0000256" key="1">
    <source>
        <dbReference type="ARBA" id="ARBA00023015"/>
    </source>
</evidence>
<dbReference type="InterPro" id="IPR050109">
    <property type="entry name" value="HTH-type_TetR-like_transc_reg"/>
</dbReference>
<dbReference type="InterPro" id="IPR036271">
    <property type="entry name" value="Tet_transcr_reg_TetR-rel_C_sf"/>
</dbReference>
<dbReference type="Pfam" id="PF13305">
    <property type="entry name" value="TetR_C_33"/>
    <property type="match status" value="1"/>
</dbReference>
<dbReference type="Pfam" id="PF00440">
    <property type="entry name" value="TetR_N"/>
    <property type="match status" value="1"/>
</dbReference>
<keyword evidence="1" id="KW-0805">Transcription regulation</keyword>
<proteinExistence type="predicted"/>
<name>A0A1D8UZ22_9PROT</name>
<dbReference type="Proteomes" id="UP000179145">
    <property type="component" value="Plasmid pKB14400_3"/>
</dbReference>
<evidence type="ECO:0000256" key="4">
    <source>
        <dbReference type="PROSITE-ProRule" id="PRU00335"/>
    </source>
</evidence>
<dbReference type="SUPFAM" id="SSF48498">
    <property type="entry name" value="Tetracyclin repressor-like, C-terminal domain"/>
    <property type="match status" value="1"/>
</dbReference>
<accession>A0A1D8UZ22</accession>
<dbReference type="SUPFAM" id="SSF46689">
    <property type="entry name" value="Homeodomain-like"/>
    <property type="match status" value="1"/>
</dbReference>